<evidence type="ECO:0000256" key="4">
    <source>
        <dbReference type="ARBA" id="ARBA00023004"/>
    </source>
</evidence>
<evidence type="ECO:0000313" key="7">
    <source>
        <dbReference type="EMBL" id="KKK47141.1"/>
    </source>
</evidence>
<reference evidence="7" key="1">
    <citation type="journal article" date="2015" name="Nature">
        <title>Complex archaea that bridge the gap between prokaryotes and eukaryotes.</title>
        <authorList>
            <person name="Spang A."/>
            <person name="Saw J.H."/>
            <person name="Jorgensen S.L."/>
            <person name="Zaremba-Niedzwiedzka K."/>
            <person name="Martijn J."/>
            <person name="Lind A.E."/>
            <person name="van Eijk R."/>
            <person name="Schleper C."/>
            <person name="Guy L."/>
            <person name="Ettema T.J."/>
        </authorList>
    </citation>
    <scope>NUCLEOTIDE SEQUENCE</scope>
</reference>
<name>A0A0F8YGJ3_9ZZZZ</name>
<dbReference type="Gene3D" id="3.40.228.10">
    <property type="entry name" value="Dimethylsulfoxide Reductase, domain 2"/>
    <property type="match status" value="1"/>
</dbReference>
<dbReference type="SUPFAM" id="SSF53706">
    <property type="entry name" value="Formate dehydrogenase/DMSO reductase, domains 1-3"/>
    <property type="match status" value="1"/>
</dbReference>
<dbReference type="Pfam" id="PF04879">
    <property type="entry name" value="Molybdop_Fe4S4"/>
    <property type="match status" value="1"/>
</dbReference>
<dbReference type="InterPro" id="IPR006963">
    <property type="entry name" value="Mopterin_OxRdtase_4Fe-4S_dom"/>
</dbReference>
<keyword evidence="5" id="KW-0411">Iron-sulfur</keyword>
<dbReference type="GO" id="GO:0016020">
    <property type="term" value="C:membrane"/>
    <property type="evidence" value="ECO:0007669"/>
    <property type="project" value="TreeGrafter"/>
</dbReference>
<evidence type="ECO:0000256" key="5">
    <source>
        <dbReference type="ARBA" id="ARBA00023014"/>
    </source>
</evidence>
<keyword evidence="2" id="KW-0479">Metal-binding</keyword>
<keyword evidence="3" id="KW-0560">Oxidoreductase</keyword>
<gene>
    <name evidence="7" type="ORF">LCGC14_3158190</name>
</gene>
<feature type="non-terminal residue" evidence="7">
    <location>
        <position position="334"/>
    </location>
</feature>
<dbReference type="PROSITE" id="PS51669">
    <property type="entry name" value="4FE4S_MOW_BIS_MGD"/>
    <property type="match status" value="1"/>
</dbReference>
<proteinExistence type="predicted"/>
<feature type="non-terminal residue" evidence="7">
    <location>
        <position position="1"/>
    </location>
</feature>
<keyword evidence="1" id="KW-0004">4Fe-4S</keyword>
<dbReference type="GO" id="GO:0016491">
    <property type="term" value="F:oxidoreductase activity"/>
    <property type="evidence" value="ECO:0007669"/>
    <property type="project" value="UniProtKB-KW"/>
</dbReference>
<dbReference type="Gene3D" id="3.40.50.740">
    <property type="match status" value="1"/>
</dbReference>
<dbReference type="GO" id="GO:0051539">
    <property type="term" value="F:4 iron, 4 sulfur cluster binding"/>
    <property type="evidence" value="ECO:0007669"/>
    <property type="project" value="UniProtKB-KW"/>
</dbReference>
<dbReference type="InterPro" id="IPR050123">
    <property type="entry name" value="Prok_molybdopt-oxidoreductase"/>
</dbReference>
<dbReference type="Pfam" id="PF00384">
    <property type="entry name" value="Molybdopterin"/>
    <property type="match status" value="1"/>
</dbReference>
<organism evidence="7">
    <name type="scientific">marine sediment metagenome</name>
    <dbReference type="NCBI Taxonomy" id="412755"/>
    <lineage>
        <taxon>unclassified sequences</taxon>
        <taxon>metagenomes</taxon>
        <taxon>ecological metagenomes</taxon>
    </lineage>
</organism>
<protein>
    <recommendedName>
        <fullName evidence="6">4Fe-4S Mo/W bis-MGD-type domain-containing protein</fullName>
    </recommendedName>
</protein>
<feature type="domain" description="4Fe-4S Mo/W bis-MGD-type" evidence="6">
    <location>
        <begin position="1"/>
        <end position="37"/>
    </location>
</feature>
<evidence type="ECO:0000259" key="6">
    <source>
        <dbReference type="PROSITE" id="PS51669"/>
    </source>
</evidence>
<dbReference type="AlphaFoldDB" id="A0A0F8YGJ3"/>
<dbReference type="PANTHER" id="PTHR43105">
    <property type="entry name" value="RESPIRATORY NITRATE REDUCTASE"/>
    <property type="match status" value="1"/>
</dbReference>
<evidence type="ECO:0000256" key="2">
    <source>
        <dbReference type="ARBA" id="ARBA00022723"/>
    </source>
</evidence>
<evidence type="ECO:0000256" key="1">
    <source>
        <dbReference type="ARBA" id="ARBA00022485"/>
    </source>
</evidence>
<accession>A0A0F8YGJ3</accession>
<comment type="caution">
    <text evidence="7">The sequence shown here is derived from an EMBL/GenBank/DDBJ whole genome shotgun (WGS) entry which is preliminary data.</text>
</comment>
<evidence type="ECO:0000256" key="3">
    <source>
        <dbReference type="ARBA" id="ARBA00023002"/>
    </source>
</evidence>
<sequence length="334" mass="37017">CEGDRITGIVPDKEHPTNRGVQCIKGLNAHEPIYRDRLTEVLVRKDMSDPLRGHVSESKGGFDDDDFITMDYEEAEELVADKLAEIIKARGGNAVGLNGSGQLTMEAQWIENQVMKGVVGSNAIEANARMCMTSAVTGYFHSYGSDAPPTSYEDIEEADFISFWGHNAREAHPILFWRVADHKKRMDIPTLVSDPRHTGTVAGLESINPRNSYHLPTINGDISYHNAIAHVLLTKYPEACMPKEWLDEHTNGADAYIRGVLDHYSPQDVVARLKLLDGNRVSVALIEQIAHAWADASIKGRRRGSGGVLTFWGIGYNQMLHGQHNTIGLINLHL</sequence>
<dbReference type="InterPro" id="IPR006656">
    <property type="entry name" value="Mopterin_OxRdtase"/>
</dbReference>
<keyword evidence="4" id="KW-0408">Iron</keyword>
<dbReference type="EMBL" id="LAZR01069730">
    <property type="protein sequence ID" value="KKK47141.1"/>
    <property type="molecule type" value="Genomic_DNA"/>
</dbReference>
<dbReference type="PANTHER" id="PTHR43105:SF9">
    <property type="entry name" value="NADPH-FE(3+) OXIDOREDUCTASE SUBUNIT ALPHA"/>
    <property type="match status" value="1"/>
</dbReference>
<dbReference type="GO" id="GO:0046872">
    <property type="term" value="F:metal ion binding"/>
    <property type="evidence" value="ECO:0007669"/>
    <property type="project" value="UniProtKB-KW"/>
</dbReference>